<feature type="domain" description="RNA 2-O ribose methyltransferase substrate binding" evidence="5">
    <location>
        <begin position="299"/>
        <end position="375"/>
    </location>
</feature>
<dbReference type="NCBIfam" id="TIGR00186">
    <property type="entry name" value="rRNA_methyl_3"/>
    <property type="match status" value="1"/>
</dbReference>
<feature type="compositionally biased region" description="Basic and acidic residues" evidence="4">
    <location>
        <begin position="159"/>
        <end position="168"/>
    </location>
</feature>
<evidence type="ECO:0000313" key="7">
    <source>
        <dbReference type="Proteomes" id="UP000218702"/>
    </source>
</evidence>
<evidence type="ECO:0000256" key="2">
    <source>
        <dbReference type="ARBA" id="ARBA00022603"/>
    </source>
</evidence>
<dbReference type="InterPro" id="IPR029028">
    <property type="entry name" value="Alpha/beta_knot_MTases"/>
</dbReference>
<dbReference type="SMART" id="SM00967">
    <property type="entry name" value="SpoU_sub_bind"/>
    <property type="match status" value="1"/>
</dbReference>
<keyword evidence="3 6" id="KW-0808">Transferase</keyword>
<proteinExistence type="inferred from homology"/>
<feature type="compositionally biased region" description="Basic and acidic residues" evidence="4">
    <location>
        <begin position="211"/>
        <end position="220"/>
    </location>
</feature>
<dbReference type="SUPFAM" id="SSF75217">
    <property type="entry name" value="alpha/beta knot"/>
    <property type="match status" value="1"/>
</dbReference>
<evidence type="ECO:0000259" key="5">
    <source>
        <dbReference type="SMART" id="SM00967"/>
    </source>
</evidence>
<dbReference type="Pfam" id="PF00588">
    <property type="entry name" value="SpoU_methylase"/>
    <property type="match status" value="1"/>
</dbReference>
<reference evidence="6 7" key="1">
    <citation type="submission" date="2017-06" db="EMBL/GenBank/DDBJ databases">
        <title>Genome sequencing of cyanobaciteial culture collection at National Institute for Environmental Studies (NIES).</title>
        <authorList>
            <person name="Hirose Y."/>
            <person name="Shimura Y."/>
            <person name="Fujisawa T."/>
            <person name="Nakamura Y."/>
            <person name="Kawachi M."/>
        </authorList>
    </citation>
    <scope>NUCLEOTIDE SEQUENCE [LARGE SCALE GENOMIC DNA]</scope>
    <source>
        <strain evidence="6 7">NIES-806</strain>
    </source>
</reference>
<organism evidence="6 7">
    <name type="scientific">Dolichospermum compactum NIES-806</name>
    <dbReference type="NCBI Taxonomy" id="1973481"/>
    <lineage>
        <taxon>Bacteria</taxon>
        <taxon>Bacillati</taxon>
        <taxon>Cyanobacteriota</taxon>
        <taxon>Cyanophyceae</taxon>
        <taxon>Nostocales</taxon>
        <taxon>Aphanizomenonaceae</taxon>
        <taxon>Dolichospermum</taxon>
        <taxon>Dolichospermum compactum</taxon>
    </lineage>
</organism>
<protein>
    <submittedName>
        <fullName evidence="6">TrmA family RNA methyltransferase</fullName>
    </submittedName>
</protein>
<dbReference type="GO" id="GO:0008173">
    <property type="term" value="F:RNA methyltransferase activity"/>
    <property type="evidence" value="ECO:0007669"/>
    <property type="project" value="InterPro"/>
</dbReference>
<feature type="compositionally biased region" description="Basic and acidic residues" evidence="4">
    <location>
        <begin position="108"/>
        <end position="117"/>
    </location>
</feature>
<evidence type="ECO:0000256" key="3">
    <source>
        <dbReference type="ARBA" id="ARBA00022679"/>
    </source>
</evidence>
<dbReference type="Gene3D" id="3.40.1280.10">
    <property type="match status" value="1"/>
</dbReference>
<dbReference type="GO" id="GO:0005829">
    <property type="term" value="C:cytosol"/>
    <property type="evidence" value="ECO:0007669"/>
    <property type="project" value="TreeGrafter"/>
</dbReference>
<accession>A0A1Z4UY11</accession>
<dbReference type="SUPFAM" id="SSF55315">
    <property type="entry name" value="L30e-like"/>
    <property type="match status" value="1"/>
</dbReference>
<dbReference type="Pfam" id="PF08032">
    <property type="entry name" value="SpoU_sub_bind"/>
    <property type="match status" value="1"/>
</dbReference>
<dbReference type="InterPro" id="IPR013123">
    <property type="entry name" value="SpoU_subst-bd"/>
</dbReference>
<sequence>MTSQPKKNHSGGQPKRGQPVKIKGKRVVPQPSRNQGKSDGKPISVKPRTSRYGSEPSPEVTGDREGKSYSAKPRSRYGSEPSPEVTGDREGKSYSAKPRSRYGSEPSPEVRGDREGKSYSAKPRSRYGSEPSPEVRVDREGKSYSAKPRTSRYGSEPSPEVRVDREGKSYSAKPRTSRYGSEPSPEVTGDREGKFYSAKPRTSRYGSEPSPEVRVDREGKSFSVKPRTSRYGSEPSPEGRGDREGKSFSVKPRTSRYGSEPSSEIALPNEGKSFTTRYRPSYQSSQQLPEITSTEETDLIYGRHPVLTALENERSINRLWITTRLRYDPRFHHLILQAKDNGAVIDEVEPMRLDQITGRANHQGIAAQIAPYAYIELEDLIAKSKSITDPVIVVADGITDPHNLGAIIRTAEAIGAHGLVIPQRRAAGITSTVVKVAAGALETFPVSRVVNLGRALEQLKEEGFWIYGTAVTGSEPLQSVKFSGPVVLVVGGEGEGLGMLTQRSCDVLVSIPLQGKTPSLNASVATGMALYEIYRQKSQNTLYLDKIQTIALKKQ</sequence>
<dbReference type="KEGG" id="dcm:NIES806_03290"/>
<dbReference type="Proteomes" id="UP000218702">
    <property type="component" value="Chromosome"/>
</dbReference>
<gene>
    <name evidence="6" type="ORF">NIES806_03290</name>
</gene>
<dbReference type="GO" id="GO:0003723">
    <property type="term" value="F:RNA binding"/>
    <property type="evidence" value="ECO:0007669"/>
    <property type="project" value="InterPro"/>
</dbReference>
<evidence type="ECO:0000313" key="6">
    <source>
        <dbReference type="EMBL" id="BAZ84146.1"/>
    </source>
</evidence>
<dbReference type="GO" id="GO:0032259">
    <property type="term" value="P:methylation"/>
    <property type="evidence" value="ECO:0007669"/>
    <property type="project" value="UniProtKB-KW"/>
</dbReference>
<dbReference type="InterPro" id="IPR029026">
    <property type="entry name" value="tRNA_m1G_MTases_N"/>
</dbReference>
<dbReference type="AlphaFoldDB" id="A0A1Z4UY11"/>
<feature type="compositionally biased region" description="Basic and acidic residues" evidence="4">
    <location>
        <begin position="133"/>
        <end position="142"/>
    </location>
</feature>
<name>A0A1Z4UY11_9CYAN</name>
<comment type="similarity">
    <text evidence="1">Belongs to the class IV-like SAM-binding methyltransferase superfamily. RNA methyltransferase TrmH family.</text>
</comment>
<dbReference type="InterPro" id="IPR004441">
    <property type="entry name" value="rRNA_MeTrfase_TrmH"/>
</dbReference>
<evidence type="ECO:0000256" key="4">
    <source>
        <dbReference type="SAM" id="MobiDB-lite"/>
    </source>
</evidence>
<dbReference type="InterPro" id="IPR001537">
    <property type="entry name" value="SpoU_MeTrfase"/>
</dbReference>
<evidence type="ECO:0000256" key="1">
    <source>
        <dbReference type="ARBA" id="ARBA00007228"/>
    </source>
</evidence>
<dbReference type="PANTHER" id="PTHR46429:SF1">
    <property type="entry name" value="23S RRNA (GUANOSINE-2'-O-)-METHYLTRANSFERASE RLMB"/>
    <property type="match status" value="1"/>
</dbReference>
<feature type="region of interest" description="Disordered" evidence="4">
    <location>
        <begin position="1"/>
        <end position="290"/>
    </location>
</feature>
<dbReference type="EMBL" id="AP018316">
    <property type="protein sequence ID" value="BAZ84146.1"/>
    <property type="molecule type" value="Genomic_DNA"/>
</dbReference>
<dbReference type="GO" id="GO:0006396">
    <property type="term" value="P:RNA processing"/>
    <property type="evidence" value="ECO:0007669"/>
    <property type="project" value="InterPro"/>
</dbReference>
<dbReference type="Gene3D" id="3.30.1330.30">
    <property type="match status" value="1"/>
</dbReference>
<keyword evidence="7" id="KW-1185">Reference proteome</keyword>
<dbReference type="FunFam" id="3.40.1280.10:FF:000008">
    <property type="entry name" value="Group 3 RNA methyltransferase TrmH"/>
    <property type="match status" value="1"/>
</dbReference>
<dbReference type="PANTHER" id="PTHR46429">
    <property type="entry name" value="23S RRNA (GUANOSINE-2'-O-)-METHYLTRANSFERASE RLMB"/>
    <property type="match status" value="1"/>
</dbReference>
<dbReference type="CDD" id="cd18103">
    <property type="entry name" value="SpoU-like_RlmB"/>
    <property type="match status" value="1"/>
</dbReference>
<keyword evidence="2 6" id="KW-0489">Methyltransferase</keyword>
<dbReference type="InterPro" id="IPR029064">
    <property type="entry name" value="Ribosomal_eL30-like_sf"/>
</dbReference>
<feature type="compositionally biased region" description="Basic and acidic residues" evidence="4">
    <location>
        <begin position="237"/>
        <end position="246"/>
    </location>
</feature>
<feature type="compositionally biased region" description="Polar residues" evidence="4">
    <location>
        <begin position="272"/>
        <end position="290"/>
    </location>
</feature>